<dbReference type="Proteomes" id="UP001144036">
    <property type="component" value="Unassembled WGS sequence"/>
</dbReference>
<dbReference type="EMBL" id="JAPNNL010000337">
    <property type="protein sequence ID" value="MDA0638956.1"/>
    <property type="molecule type" value="Genomic_DNA"/>
</dbReference>
<sequence length="137" mass="14526">MARDDNDRSYDDGQGRPGNPDLTGDVLSPRWSTDDTDEQPAIQVAGNETYILPPAPGEAGDPYQSQGEPAYGDSLSGPYDAQAGAYGDDHREPAYPDAYAENAGGYADTYADTYAGDEPSDPRGAGEDRDEAGYLPL</sequence>
<dbReference type="RefSeq" id="WP_270159895.1">
    <property type="nucleotide sequence ID" value="NZ_JAPNNL010000337.1"/>
</dbReference>
<keyword evidence="3" id="KW-1185">Reference proteome</keyword>
<accession>A0ABT4SNX7</accession>
<protein>
    <recommendedName>
        <fullName evidence="4">Translation initiation factor</fullName>
    </recommendedName>
</protein>
<proteinExistence type="predicted"/>
<gene>
    <name evidence="2" type="ORF">OUY22_36570</name>
</gene>
<reference evidence="2" key="1">
    <citation type="submission" date="2022-11" db="EMBL/GenBank/DDBJ databases">
        <title>Nonomuraea corallina sp. nov., a new species of the genus Nonomuraea isolated from sea side sediment in Thai sea.</title>
        <authorList>
            <person name="Ngamcharungchit C."/>
            <person name="Matsumoto A."/>
            <person name="Suriyachadkun C."/>
            <person name="Panbangred W."/>
            <person name="Inahashi Y."/>
            <person name="Intra B."/>
        </authorList>
    </citation>
    <scope>NUCLEOTIDE SEQUENCE</scope>
    <source>
        <strain evidence="2">MCN248</strain>
    </source>
</reference>
<evidence type="ECO:0000256" key="1">
    <source>
        <dbReference type="SAM" id="MobiDB-lite"/>
    </source>
</evidence>
<organism evidence="2 3">
    <name type="scientific">Nonomuraea corallina</name>
    <dbReference type="NCBI Taxonomy" id="2989783"/>
    <lineage>
        <taxon>Bacteria</taxon>
        <taxon>Bacillati</taxon>
        <taxon>Actinomycetota</taxon>
        <taxon>Actinomycetes</taxon>
        <taxon>Streptosporangiales</taxon>
        <taxon>Streptosporangiaceae</taxon>
        <taxon>Nonomuraea</taxon>
    </lineage>
</organism>
<feature type="compositionally biased region" description="Basic and acidic residues" evidence="1">
    <location>
        <begin position="1"/>
        <end position="14"/>
    </location>
</feature>
<feature type="non-terminal residue" evidence="2">
    <location>
        <position position="137"/>
    </location>
</feature>
<evidence type="ECO:0000313" key="3">
    <source>
        <dbReference type="Proteomes" id="UP001144036"/>
    </source>
</evidence>
<feature type="region of interest" description="Disordered" evidence="1">
    <location>
        <begin position="1"/>
        <end position="137"/>
    </location>
</feature>
<name>A0ABT4SNX7_9ACTN</name>
<evidence type="ECO:0000313" key="2">
    <source>
        <dbReference type="EMBL" id="MDA0638956.1"/>
    </source>
</evidence>
<evidence type="ECO:0008006" key="4">
    <source>
        <dbReference type="Google" id="ProtNLM"/>
    </source>
</evidence>
<comment type="caution">
    <text evidence="2">The sequence shown here is derived from an EMBL/GenBank/DDBJ whole genome shotgun (WGS) entry which is preliminary data.</text>
</comment>